<protein>
    <submittedName>
        <fullName evidence="1">Unnamed protein product</fullName>
    </submittedName>
</protein>
<dbReference type="EMBL" id="BSXS01005298">
    <property type="protein sequence ID" value="GME84158.1"/>
    <property type="molecule type" value="Genomic_DNA"/>
</dbReference>
<reference evidence="1" key="1">
    <citation type="submission" date="2023-04" db="EMBL/GenBank/DDBJ databases">
        <title>Ambrosiozyma monospora NBRC 10751.</title>
        <authorList>
            <person name="Ichikawa N."/>
            <person name="Sato H."/>
            <person name="Tonouchi N."/>
        </authorList>
    </citation>
    <scope>NUCLEOTIDE SEQUENCE</scope>
    <source>
        <strain evidence="1">NBRC 10751</strain>
    </source>
</reference>
<evidence type="ECO:0000313" key="2">
    <source>
        <dbReference type="Proteomes" id="UP001165064"/>
    </source>
</evidence>
<proteinExistence type="predicted"/>
<keyword evidence="2" id="KW-1185">Reference proteome</keyword>
<accession>A0ACB5T9X4</accession>
<dbReference type="Proteomes" id="UP001165064">
    <property type="component" value="Unassembled WGS sequence"/>
</dbReference>
<name>A0ACB5T9X4_AMBMO</name>
<sequence>MVVDLQNGEVGLASNAGVQFTENNASENFTEIRHKIPGTKAPGYYNGLDYTQLTLTADTTDSSLSSDSSSSSNSSENKKTGKNVENHWNSKKQSRYRARKETTKNGNSRGESKKQSGYIRFHHS</sequence>
<comment type="caution">
    <text evidence="1">The sequence shown here is derived from an EMBL/GenBank/DDBJ whole genome shotgun (WGS) entry which is preliminary data.</text>
</comment>
<gene>
    <name evidence="1" type="ORF">Amon02_000664800</name>
</gene>
<evidence type="ECO:0000313" key="1">
    <source>
        <dbReference type="EMBL" id="GME84158.1"/>
    </source>
</evidence>
<organism evidence="1 2">
    <name type="scientific">Ambrosiozyma monospora</name>
    <name type="common">Yeast</name>
    <name type="synonym">Endomycopsis monosporus</name>
    <dbReference type="NCBI Taxonomy" id="43982"/>
    <lineage>
        <taxon>Eukaryota</taxon>
        <taxon>Fungi</taxon>
        <taxon>Dikarya</taxon>
        <taxon>Ascomycota</taxon>
        <taxon>Saccharomycotina</taxon>
        <taxon>Pichiomycetes</taxon>
        <taxon>Pichiales</taxon>
        <taxon>Pichiaceae</taxon>
        <taxon>Ambrosiozyma</taxon>
    </lineage>
</organism>